<evidence type="ECO:0000313" key="2">
    <source>
        <dbReference type="Proteomes" id="UP000295361"/>
    </source>
</evidence>
<dbReference type="AlphaFoldDB" id="A0A4R6QH61"/>
<evidence type="ECO:0000313" key="1">
    <source>
        <dbReference type="EMBL" id="TDP62033.1"/>
    </source>
</evidence>
<dbReference type="InParanoid" id="A0A4R6QH61"/>
<dbReference type="RefSeq" id="WP_133703229.1">
    <property type="nucleotide sequence ID" value="NZ_SNXS01000009.1"/>
</dbReference>
<name>A0A4R6QH61_9BURK</name>
<dbReference type="Proteomes" id="UP000295361">
    <property type="component" value="Unassembled WGS sequence"/>
</dbReference>
<dbReference type="PANTHER" id="PTHR35569">
    <property type="entry name" value="CYANAMIDE HYDRATASE DDI2-RELATED"/>
    <property type="match status" value="1"/>
</dbReference>
<dbReference type="Gene3D" id="1.10.3210.10">
    <property type="entry name" value="Hypothetical protein af1432"/>
    <property type="match status" value="1"/>
</dbReference>
<protein>
    <recommendedName>
        <fullName evidence="3">HD domain-containing protein</fullName>
    </recommendedName>
</protein>
<reference evidence="1 2" key="1">
    <citation type="submission" date="2019-03" db="EMBL/GenBank/DDBJ databases">
        <title>Genomic Encyclopedia of Type Strains, Phase IV (KMG-IV): sequencing the most valuable type-strain genomes for metagenomic binning, comparative biology and taxonomic classification.</title>
        <authorList>
            <person name="Goeker M."/>
        </authorList>
    </citation>
    <scope>NUCLEOTIDE SEQUENCE [LARGE SCALE GENOMIC DNA]</scope>
    <source>
        <strain evidence="1 2">DSM 16998</strain>
    </source>
</reference>
<dbReference type="EMBL" id="SNXS01000009">
    <property type="protein sequence ID" value="TDP62033.1"/>
    <property type="molecule type" value="Genomic_DNA"/>
</dbReference>
<proteinExistence type="predicted"/>
<accession>A0A4R6QH61</accession>
<dbReference type="OrthoDB" id="8478129at2"/>
<organism evidence="1 2">
    <name type="scientific">Roseateles toxinivorans</name>
    <dbReference type="NCBI Taxonomy" id="270368"/>
    <lineage>
        <taxon>Bacteria</taxon>
        <taxon>Pseudomonadati</taxon>
        <taxon>Pseudomonadota</taxon>
        <taxon>Betaproteobacteria</taxon>
        <taxon>Burkholderiales</taxon>
        <taxon>Sphaerotilaceae</taxon>
        <taxon>Roseateles</taxon>
    </lineage>
</organism>
<gene>
    <name evidence="1" type="ORF">DES47_10913</name>
</gene>
<dbReference type="SUPFAM" id="SSF109604">
    <property type="entry name" value="HD-domain/PDEase-like"/>
    <property type="match status" value="1"/>
</dbReference>
<evidence type="ECO:0008006" key="3">
    <source>
        <dbReference type="Google" id="ProtNLM"/>
    </source>
</evidence>
<comment type="caution">
    <text evidence="1">The sequence shown here is derived from an EMBL/GenBank/DDBJ whole genome shotgun (WGS) entry which is preliminary data.</text>
</comment>
<keyword evidence="2" id="KW-1185">Reference proteome</keyword>
<sequence length="255" mass="28022">MSIGTLDWMQRSGMLSLTERWRLTIAAISGRARLRHSARAPGESVSTLTMNRLELAALEYIEPPWDALAFAASTAAQALQPQWLTNHGWRSYAWGTLLALEANLEYDKNLFFSACMLHDIGLTSHATAPSEQCFTMRSARAARTILQRAGASEAQLQCVAEAITLHMNLEVGTEQGVEAHLLQAGAALDVVGRRSQEIPAVLQDAVHRAHPRLGFKNAFCDCVQAEARALPNSRLGLYVRRLGFVDLIQQAPFGE</sequence>
<dbReference type="PANTHER" id="PTHR35569:SF1">
    <property type="entry name" value="CYANAMIDE HYDRATASE DDI2-RELATED"/>
    <property type="match status" value="1"/>
</dbReference>